<dbReference type="PROSITE" id="PS50404">
    <property type="entry name" value="GST_NTER"/>
    <property type="match status" value="1"/>
</dbReference>
<feature type="domain" description="GST C-terminal" evidence="4">
    <location>
        <begin position="86"/>
        <end position="210"/>
    </location>
</feature>
<protein>
    <recommendedName>
        <fullName evidence="1">glutathione transferase</fullName>
        <ecNumber evidence="1">2.5.1.18</ecNumber>
    </recommendedName>
</protein>
<dbReference type="GO" id="GO:0043295">
    <property type="term" value="F:glutathione binding"/>
    <property type="evidence" value="ECO:0007669"/>
    <property type="project" value="TreeGrafter"/>
</dbReference>
<dbReference type="Gene3D" id="3.40.30.10">
    <property type="entry name" value="Glutaredoxin"/>
    <property type="match status" value="1"/>
</dbReference>
<dbReference type="EC" id="2.5.1.18" evidence="1"/>
<dbReference type="Pfam" id="PF13410">
    <property type="entry name" value="GST_C_2"/>
    <property type="match status" value="1"/>
</dbReference>
<dbReference type="PROSITE" id="PS50405">
    <property type="entry name" value="GST_CTER"/>
    <property type="match status" value="1"/>
</dbReference>
<feature type="domain" description="GST N-terminal" evidence="3">
    <location>
        <begin position="1"/>
        <end position="81"/>
    </location>
</feature>
<organism evidence="5 6">
    <name type="scientific">Roseibium aggregatum</name>
    <dbReference type="NCBI Taxonomy" id="187304"/>
    <lineage>
        <taxon>Bacteria</taxon>
        <taxon>Pseudomonadati</taxon>
        <taxon>Pseudomonadota</taxon>
        <taxon>Alphaproteobacteria</taxon>
        <taxon>Hyphomicrobiales</taxon>
        <taxon>Stappiaceae</taxon>
        <taxon>Roseibium</taxon>
    </lineage>
</organism>
<dbReference type="Proteomes" id="UP000048926">
    <property type="component" value="Unassembled WGS sequence"/>
</dbReference>
<dbReference type="InterPro" id="IPR036282">
    <property type="entry name" value="Glutathione-S-Trfase_C_sf"/>
</dbReference>
<name>A0A0M6XYY0_9HYPH</name>
<dbReference type="CDD" id="cd00299">
    <property type="entry name" value="GST_C_family"/>
    <property type="match status" value="1"/>
</dbReference>
<dbReference type="GO" id="GO:0005737">
    <property type="term" value="C:cytoplasm"/>
    <property type="evidence" value="ECO:0007669"/>
    <property type="project" value="TreeGrafter"/>
</dbReference>
<evidence type="ECO:0000313" key="6">
    <source>
        <dbReference type="Proteomes" id="UP000048926"/>
    </source>
</evidence>
<dbReference type="OrthoDB" id="9797500at2"/>
<evidence type="ECO:0000313" key="5">
    <source>
        <dbReference type="EMBL" id="CTQ43045.1"/>
    </source>
</evidence>
<dbReference type="PANTHER" id="PTHR43900">
    <property type="entry name" value="GLUTATHIONE S-TRANSFERASE RHO"/>
    <property type="match status" value="1"/>
</dbReference>
<evidence type="ECO:0000259" key="4">
    <source>
        <dbReference type="PROSITE" id="PS50405"/>
    </source>
</evidence>
<dbReference type="EMBL" id="CXST01000001">
    <property type="protein sequence ID" value="CTQ43045.1"/>
    <property type="molecule type" value="Genomic_DNA"/>
</dbReference>
<dbReference type="SFLD" id="SFLDS00019">
    <property type="entry name" value="Glutathione_Transferase_(cytos"/>
    <property type="match status" value="1"/>
</dbReference>
<dbReference type="Pfam" id="PF13417">
    <property type="entry name" value="GST_N_3"/>
    <property type="match status" value="1"/>
</dbReference>
<dbReference type="SUPFAM" id="SSF52833">
    <property type="entry name" value="Thioredoxin-like"/>
    <property type="match status" value="1"/>
</dbReference>
<evidence type="ECO:0000256" key="1">
    <source>
        <dbReference type="ARBA" id="ARBA00012452"/>
    </source>
</evidence>
<dbReference type="AlphaFoldDB" id="A0A0M6XYY0"/>
<evidence type="ECO:0000256" key="2">
    <source>
        <dbReference type="ARBA" id="ARBA00022679"/>
    </source>
</evidence>
<proteinExistence type="predicted"/>
<gene>
    <name evidence="5" type="primary">sspA_1</name>
    <name evidence="5" type="ORF">LAL4801_01482</name>
</gene>
<reference evidence="6" key="1">
    <citation type="submission" date="2015-07" db="EMBL/GenBank/DDBJ databases">
        <authorList>
            <person name="Rodrigo-Torres Lidia"/>
            <person name="Arahal R.David."/>
        </authorList>
    </citation>
    <scope>NUCLEOTIDE SEQUENCE [LARGE SCALE GENOMIC DNA]</scope>
    <source>
        <strain evidence="6">CECT 4801</strain>
    </source>
</reference>
<sequence>MIELYGADYSVYVRSARMALIEKGIAYELVPIDVFAPGGPPESYLELQPFGKIPTLKHGDFTLFETAAILRYIDEAFDGPPLQPASPQPRARMAQLLSILDNYAYKTLVWDIFVERVSKPSGGAPADEVKIASALGRARTIVETLEALVTEGPFLMGDQITLADCHAAPMLALFELSEEGLLLLRSAPKLSSWLQMFKERDSFRKTGLSG</sequence>
<dbReference type="SFLD" id="SFLDG00358">
    <property type="entry name" value="Main_(cytGST)"/>
    <property type="match status" value="1"/>
</dbReference>
<dbReference type="InterPro" id="IPR040079">
    <property type="entry name" value="Glutathione_S-Trfase"/>
</dbReference>
<dbReference type="InterPro" id="IPR004045">
    <property type="entry name" value="Glutathione_S-Trfase_N"/>
</dbReference>
<dbReference type="InterPro" id="IPR036249">
    <property type="entry name" value="Thioredoxin-like_sf"/>
</dbReference>
<dbReference type="InterPro" id="IPR010987">
    <property type="entry name" value="Glutathione-S-Trfase_C-like"/>
</dbReference>
<accession>A0A0M6XYY0</accession>
<dbReference type="PANTHER" id="PTHR43900:SF3">
    <property type="entry name" value="GLUTATHIONE S-TRANSFERASE RHO"/>
    <property type="match status" value="1"/>
</dbReference>
<keyword evidence="2" id="KW-0808">Transferase</keyword>
<dbReference type="STRING" id="187304.B0E33_22780"/>
<dbReference type="RefSeq" id="WP_055655137.1">
    <property type="nucleotide sequence ID" value="NZ_CXST01000001.1"/>
</dbReference>
<keyword evidence="6" id="KW-1185">Reference proteome</keyword>
<evidence type="ECO:0000259" key="3">
    <source>
        <dbReference type="PROSITE" id="PS50404"/>
    </source>
</evidence>
<dbReference type="GO" id="GO:0004364">
    <property type="term" value="F:glutathione transferase activity"/>
    <property type="evidence" value="ECO:0007669"/>
    <property type="project" value="UniProtKB-EC"/>
</dbReference>
<dbReference type="SUPFAM" id="SSF47616">
    <property type="entry name" value="GST C-terminal domain-like"/>
    <property type="match status" value="1"/>
</dbReference>
<dbReference type="Gene3D" id="1.20.1050.10">
    <property type="match status" value="1"/>
</dbReference>